<accession>A0A1U9K8C7</accession>
<dbReference type="EMBL" id="CP019699">
    <property type="protein sequence ID" value="AQS56256.1"/>
    <property type="molecule type" value="Genomic_DNA"/>
</dbReference>
<reference evidence="3 4" key="1">
    <citation type="journal article" date="2015" name="Int. J. Syst. Evol. Microbiol.">
        <title>Novibacillus thermophilus gen. nov., sp. nov., a Gram-staining-negative and moderately thermophilic member of the family Thermoactinomycetaceae.</title>
        <authorList>
            <person name="Yang G."/>
            <person name="Chen J."/>
            <person name="Zhou S."/>
        </authorList>
    </citation>
    <scope>NUCLEOTIDE SEQUENCE [LARGE SCALE GENOMIC DNA]</scope>
    <source>
        <strain evidence="3 4">SG-1</strain>
    </source>
</reference>
<dbReference type="STRING" id="1471761.B0W44_11255"/>
<dbReference type="KEGG" id="ntr:B0W44_11255"/>
<organism evidence="3 4">
    <name type="scientific">Novibacillus thermophilus</name>
    <dbReference type="NCBI Taxonomy" id="1471761"/>
    <lineage>
        <taxon>Bacteria</taxon>
        <taxon>Bacillati</taxon>
        <taxon>Bacillota</taxon>
        <taxon>Bacilli</taxon>
        <taxon>Bacillales</taxon>
        <taxon>Thermoactinomycetaceae</taxon>
        <taxon>Novibacillus</taxon>
    </lineage>
</organism>
<dbReference type="PROSITE" id="PS51099">
    <property type="entry name" value="PTS_EIIB_TYPE_2"/>
    <property type="match status" value="1"/>
</dbReference>
<dbReference type="Gene3D" id="3.40.50.2300">
    <property type="match status" value="1"/>
</dbReference>
<dbReference type="GO" id="GO:0008982">
    <property type="term" value="F:protein-N(PI)-phosphohistidine-sugar phosphotransferase activity"/>
    <property type="evidence" value="ECO:0007669"/>
    <property type="project" value="InterPro"/>
</dbReference>
<dbReference type="CDD" id="cd05563">
    <property type="entry name" value="PTS_IIB_ascorbate"/>
    <property type="match status" value="1"/>
</dbReference>
<evidence type="ECO:0000256" key="1">
    <source>
        <dbReference type="ARBA" id="ARBA00022679"/>
    </source>
</evidence>
<sequence>MKKILVVCSNGLGSSLMLKSAIQRACDEQGIEAEVEHCDLGSAHSMAHGRDLIVTSEALADELEGLEVPVVTIVNFTSQEEIKEKVLSKLQ</sequence>
<evidence type="ECO:0000259" key="2">
    <source>
        <dbReference type="PROSITE" id="PS51099"/>
    </source>
</evidence>
<dbReference type="InterPro" id="IPR013011">
    <property type="entry name" value="PTS_EIIB_2"/>
</dbReference>
<dbReference type="GO" id="GO:0009401">
    <property type="term" value="P:phosphoenolpyruvate-dependent sugar phosphotransferase system"/>
    <property type="evidence" value="ECO:0007669"/>
    <property type="project" value="InterPro"/>
</dbReference>
<dbReference type="OrthoDB" id="6603449at2"/>
<name>A0A1U9K8C7_9BACL</name>
<evidence type="ECO:0000313" key="4">
    <source>
        <dbReference type="Proteomes" id="UP000188603"/>
    </source>
</evidence>
<dbReference type="Proteomes" id="UP000188603">
    <property type="component" value="Chromosome"/>
</dbReference>
<dbReference type="SUPFAM" id="SSF52794">
    <property type="entry name" value="PTS system IIB component-like"/>
    <property type="match status" value="1"/>
</dbReference>
<dbReference type="InterPro" id="IPR003501">
    <property type="entry name" value="PTS_EIIB_2/3"/>
</dbReference>
<feature type="domain" description="PTS EIIB type-2" evidence="2">
    <location>
        <begin position="2"/>
        <end position="91"/>
    </location>
</feature>
<dbReference type="AlphaFoldDB" id="A0A1U9K8C7"/>
<proteinExistence type="predicted"/>
<dbReference type="Pfam" id="PF02302">
    <property type="entry name" value="PTS_IIB"/>
    <property type="match status" value="1"/>
</dbReference>
<keyword evidence="1" id="KW-0808">Transferase</keyword>
<dbReference type="InterPro" id="IPR036095">
    <property type="entry name" value="PTS_EIIB-like_sf"/>
</dbReference>
<keyword evidence="4" id="KW-1185">Reference proteome</keyword>
<gene>
    <name evidence="3" type="ORF">B0W44_11255</name>
</gene>
<evidence type="ECO:0000313" key="3">
    <source>
        <dbReference type="EMBL" id="AQS56256.1"/>
    </source>
</evidence>
<protein>
    <recommendedName>
        <fullName evidence="2">PTS EIIB type-2 domain-containing protein</fullName>
    </recommendedName>
</protein>
<dbReference type="RefSeq" id="WP_077720114.1">
    <property type="nucleotide sequence ID" value="NZ_CP019699.1"/>
</dbReference>